<dbReference type="GO" id="GO:0004497">
    <property type="term" value="F:monooxygenase activity"/>
    <property type="evidence" value="ECO:0007669"/>
    <property type="project" value="UniProtKB-KW"/>
</dbReference>
<dbReference type="OrthoDB" id="7054907at2"/>
<dbReference type="PANTHER" id="PTHR43244">
    <property type="match status" value="1"/>
</dbReference>
<dbReference type="Pfam" id="PF00296">
    <property type="entry name" value="Bac_luciferase"/>
    <property type="match status" value="1"/>
</dbReference>
<sequence length="258" mass="26847">MTERAAVSIGVAAAIGPEMAAALAPAVEAAGFASLWVNDTPGADALAVLDAAAAVTTTLTLATGVIPVDRRSAASIARDVRARDLPADRLVLGIGAGQTREGALRLVGNAASALRDQLAARVVVGALGPKMRHLAAAEADGPLLSWLTPEIARTQASEAHAIAAGTHLTLYIRAALDPGATARLHEETARYASYPAYRANFARQRIDAAQTVLSPGSDLAARLEDYRTGPDEIVLRAITPAGTLEDHLRFVEEARLLR</sequence>
<dbReference type="Gene3D" id="3.20.20.30">
    <property type="entry name" value="Luciferase-like domain"/>
    <property type="match status" value="2"/>
</dbReference>
<dbReference type="PANTHER" id="PTHR43244:SF2">
    <property type="entry name" value="CONSERVED HYPOTHETICAL ALANINE AND PROLINE-RICH PROTEIN"/>
    <property type="match status" value="1"/>
</dbReference>
<dbReference type="STRING" id="370764.SAMN04489810_0163"/>
<reference evidence="3 4" key="1">
    <citation type="submission" date="2016-10" db="EMBL/GenBank/DDBJ databases">
        <authorList>
            <person name="de Groot N.N."/>
        </authorList>
    </citation>
    <scope>NUCLEOTIDE SEQUENCE [LARGE SCALE GENOMIC DNA]</scope>
    <source>
        <strain evidence="3 4">DSM 23142</strain>
    </source>
</reference>
<keyword evidence="3" id="KW-0503">Monooxygenase</keyword>
<dbReference type="InterPro" id="IPR036661">
    <property type="entry name" value="Luciferase-like_sf"/>
</dbReference>
<dbReference type="InterPro" id="IPR050564">
    <property type="entry name" value="F420-G6PD/mer"/>
</dbReference>
<feature type="domain" description="Luciferase-like" evidence="2">
    <location>
        <begin position="16"/>
        <end position="98"/>
    </location>
</feature>
<proteinExistence type="predicted"/>
<evidence type="ECO:0000313" key="4">
    <source>
        <dbReference type="Proteomes" id="UP000199009"/>
    </source>
</evidence>
<keyword evidence="4" id="KW-1185">Reference proteome</keyword>
<dbReference type="GO" id="GO:0016705">
    <property type="term" value="F:oxidoreductase activity, acting on paired donors, with incorporation or reduction of molecular oxygen"/>
    <property type="evidence" value="ECO:0007669"/>
    <property type="project" value="InterPro"/>
</dbReference>
<keyword evidence="1" id="KW-0472">Membrane</keyword>
<dbReference type="Proteomes" id="UP000199009">
    <property type="component" value="Chromosome I"/>
</dbReference>
<keyword evidence="1" id="KW-1133">Transmembrane helix</keyword>
<dbReference type="InterPro" id="IPR011251">
    <property type="entry name" value="Luciferase-like_dom"/>
</dbReference>
<name>A0A1G7TUQ6_9MICO</name>
<evidence type="ECO:0000259" key="2">
    <source>
        <dbReference type="Pfam" id="PF00296"/>
    </source>
</evidence>
<keyword evidence="1" id="KW-0812">Transmembrane</keyword>
<dbReference type="EMBL" id="LT629692">
    <property type="protein sequence ID" value="SDG39005.1"/>
    <property type="molecule type" value="Genomic_DNA"/>
</dbReference>
<dbReference type="AlphaFoldDB" id="A0A1G7TUQ6"/>
<feature type="transmembrane region" description="Helical" evidence="1">
    <location>
        <begin position="45"/>
        <end position="68"/>
    </location>
</feature>
<protein>
    <submittedName>
        <fullName evidence="3">Luciferase-like monooxygenase</fullName>
    </submittedName>
</protein>
<gene>
    <name evidence="3" type="ORF">SAMN04489810_0163</name>
</gene>
<keyword evidence="3" id="KW-0560">Oxidoreductase</keyword>
<organism evidence="3 4">
    <name type="scientific">Microbacterium pygmaeum</name>
    <dbReference type="NCBI Taxonomy" id="370764"/>
    <lineage>
        <taxon>Bacteria</taxon>
        <taxon>Bacillati</taxon>
        <taxon>Actinomycetota</taxon>
        <taxon>Actinomycetes</taxon>
        <taxon>Micrococcales</taxon>
        <taxon>Microbacteriaceae</taxon>
        <taxon>Microbacterium</taxon>
    </lineage>
</organism>
<evidence type="ECO:0000313" key="3">
    <source>
        <dbReference type="EMBL" id="SDG39005.1"/>
    </source>
</evidence>
<evidence type="ECO:0000256" key="1">
    <source>
        <dbReference type="SAM" id="Phobius"/>
    </source>
</evidence>
<dbReference type="RefSeq" id="WP_091485043.1">
    <property type="nucleotide sequence ID" value="NZ_LT629692.1"/>
</dbReference>
<dbReference type="SUPFAM" id="SSF51679">
    <property type="entry name" value="Bacterial luciferase-like"/>
    <property type="match status" value="1"/>
</dbReference>
<accession>A0A1G7TUQ6</accession>